<evidence type="ECO:0000313" key="2">
    <source>
        <dbReference type="EMBL" id="GAU97050.1"/>
    </source>
</evidence>
<gene>
    <name evidence="2" type="primary">RvY_08410</name>
    <name evidence="2" type="synonym">RvY_08410.2</name>
    <name evidence="2" type="ORF">RvY_08410-2</name>
</gene>
<reference evidence="2 3" key="1">
    <citation type="journal article" date="2016" name="Nat. Commun.">
        <title>Extremotolerant tardigrade genome and improved radiotolerance of human cultured cells by tardigrade-unique protein.</title>
        <authorList>
            <person name="Hashimoto T."/>
            <person name="Horikawa D.D."/>
            <person name="Saito Y."/>
            <person name="Kuwahara H."/>
            <person name="Kozuka-Hata H."/>
            <person name="Shin-I T."/>
            <person name="Minakuchi Y."/>
            <person name="Ohishi K."/>
            <person name="Motoyama A."/>
            <person name="Aizu T."/>
            <person name="Enomoto A."/>
            <person name="Kondo K."/>
            <person name="Tanaka S."/>
            <person name="Hara Y."/>
            <person name="Koshikawa S."/>
            <person name="Sagara H."/>
            <person name="Miura T."/>
            <person name="Yokobori S."/>
            <person name="Miyagawa K."/>
            <person name="Suzuki Y."/>
            <person name="Kubo T."/>
            <person name="Oyama M."/>
            <person name="Kohara Y."/>
            <person name="Fujiyama A."/>
            <person name="Arakawa K."/>
            <person name="Katayama T."/>
            <person name="Toyoda A."/>
            <person name="Kunieda T."/>
        </authorList>
    </citation>
    <scope>NUCLEOTIDE SEQUENCE [LARGE SCALE GENOMIC DNA]</scope>
    <source>
        <strain evidence="2 3">YOKOZUNA-1</strain>
    </source>
</reference>
<dbReference type="Proteomes" id="UP000186922">
    <property type="component" value="Unassembled WGS sequence"/>
</dbReference>
<organism evidence="2 3">
    <name type="scientific">Ramazzottius varieornatus</name>
    <name type="common">Water bear</name>
    <name type="synonym">Tardigrade</name>
    <dbReference type="NCBI Taxonomy" id="947166"/>
    <lineage>
        <taxon>Eukaryota</taxon>
        <taxon>Metazoa</taxon>
        <taxon>Ecdysozoa</taxon>
        <taxon>Tardigrada</taxon>
        <taxon>Eutardigrada</taxon>
        <taxon>Parachela</taxon>
        <taxon>Hypsibioidea</taxon>
        <taxon>Ramazzottiidae</taxon>
        <taxon>Ramazzottius</taxon>
    </lineage>
</organism>
<comment type="caution">
    <text evidence="2">The sequence shown here is derived from an EMBL/GenBank/DDBJ whole genome shotgun (WGS) entry which is preliminary data.</text>
</comment>
<protein>
    <submittedName>
        <fullName evidence="2">Uncharacterized protein</fullName>
    </submittedName>
</protein>
<keyword evidence="3" id="KW-1185">Reference proteome</keyword>
<dbReference type="EMBL" id="BDGG01000004">
    <property type="protein sequence ID" value="GAU97050.1"/>
    <property type="molecule type" value="Genomic_DNA"/>
</dbReference>
<accession>A0A1D1V817</accession>
<evidence type="ECO:0000313" key="3">
    <source>
        <dbReference type="Proteomes" id="UP000186922"/>
    </source>
</evidence>
<proteinExistence type="predicted"/>
<feature type="compositionally biased region" description="Low complexity" evidence="1">
    <location>
        <begin position="58"/>
        <end position="68"/>
    </location>
</feature>
<evidence type="ECO:0000256" key="1">
    <source>
        <dbReference type="SAM" id="MobiDB-lite"/>
    </source>
</evidence>
<feature type="region of interest" description="Disordered" evidence="1">
    <location>
        <begin position="25"/>
        <end position="74"/>
    </location>
</feature>
<dbReference type="AlphaFoldDB" id="A0A1D1V817"/>
<sequence length="267" mass="30776">MLPTGVQAAEVVEVEVGHEGENLRSARTLKIGSDSTDEEADTDSFINDGPDLLRAKTPARSPSRSPSRNNDFTYTKMPRRKGEIVFVKWRHENMYYFYSAATIIKKVPDDTYVVRWIIPWKDTPTIEEENILRVADVIRVGQRAIYMPGWDDIYEDEGTIYEVKGQGSKITVHMDVLKKNRHVAKKLFDVPLTELSFFADYMSRPSTSRRNENFVKPHIYAYFLDSLFVPYTLPISTVCIHAQMSPVLSRFISSYRHSVFKFILAYS</sequence>
<name>A0A1D1V817_RAMVA</name>